<evidence type="ECO:0000256" key="2">
    <source>
        <dbReference type="ARBA" id="ARBA00004193"/>
    </source>
</evidence>
<keyword evidence="7 10" id="KW-0732">Signal</keyword>
<evidence type="ECO:0000259" key="12">
    <source>
        <dbReference type="Pfam" id="PF12849"/>
    </source>
</evidence>
<dbReference type="Gene3D" id="3.40.190.10">
    <property type="entry name" value="Periplasmic binding protein-like II"/>
    <property type="match status" value="2"/>
</dbReference>
<evidence type="ECO:0000256" key="7">
    <source>
        <dbReference type="ARBA" id="ARBA00022729"/>
    </source>
</evidence>
<feature type="region of interest" description="Disordered" evidence="11">
    <location>
        <begin position="28"/>
        <end position="54"/>
    </location>
</feature>
<evidence type="ECO:0000256" key="5">
    <source>
        <dbReference type="ARBA" id="ARBA00022448"/>
    </source>
</evidence>
<dbReference type="CDD" id="cd13654">
    <property type="entry name" value="PBP2_phosphate_like_2"/>
    <property type="match status" value="1"/>
</dbReference>
<evidence type="ECO:0000313" key="13">
    <source>
        <dbReference type="EMBL" id="MFC2949054.1"/>
    </source>
</evidence>
<feature type="domain" description="PBP" evidence="12">
    <location>
        <begin position="49"/>
        <end position="304"/>
    </location>
</feature>
<evidence type="ECO:0000256" key="9">
    <source>
        <dbReference type="ARBA" id="ARBA00023288"/>
    </source>
</evidence>
<sequence>MKLKKYLLLVAAAVMAIVLAACGGSGDSTEDASAGESAAGANGEETSETEAEADLEGSVVIDGSGTVYPLMARLAEEYMINEQPQVSVEVSRAGTSAGFERFLQEDGTDFNNASRPIKDEELAKAEELGFEPMEMKLALDGLTIVINPENDWATELTEQQVKDIFTADGGVTTWSDINPDWPDKEIEKVGPNENHGTYEFFYENILEEQDLDPNANLQQEYSTLVNLVAEDKNAIGFFGYGYYDSNKDSVKAVSIDFGDGPVEPSLDTIAEDGPYANFTRPVFTYLNPDMAKEKAQVHDYALYVMESVNDFAGETGFAPLPEEEIQAQLEEIEALN</sequence>
<dbReference type="NCBIfam" id="TIGR02136">
    <property type="entry name" value="ptsS_2"/>
    <property type="match status" value="1"/>
</dbReference>
<accession>A0ABV7A8C3</accession>
<comment type="subcellular location">
    <subcellularLocation>
        <location evidence="2 10">Cell membrane</location>
        <topology evidence="2 10">Lipid-anchor</topology>
    </subcellularLocation>
</comment>
<reference evidence="14" key="1">
    <citation type="journal article" date="2019" name="Int. J. Syst. Evol. Microbiol.">
        <title>The Global Catalogue of Microorganisms (GCM) 10K type strain sequencing project: providing services to taxonomists for standard genome sequencing and annotation.</title>
        <authorList>
            <consortium name="The Broad Institute Genomics Platform"/>
            <consortium name="The Broad Institute Genome Sequencing Center for Infectious Disease"/>
            <person name="Wu L."/>
            <person name="Ma J."/>
        </authorList>
    </citation>
    <scope>NUCLEOTIDE SEQUENCE [LARGE SCALE GENOMIC DNA]</scope>
    <source>
        <strain evidence="14">KCTC 13193</strain>
    </source>
</reference>
<dbReference type="PANTHER" id="PTHR30570:SF1">
    <property type="entry name" value="PHOSPHATE-BINDING PROTEIN PSTS"/>
    <property type="match status" value="1"/>
</dbReference>
<comment type="function">
    <text evidence="10">Involved in the system for phosphate transport across the cytoplasmic membrane.</text>
</comment>
<dbReference type="Pfam" id="PF12849">
    <property type="entry name" value="PBP_like_2"/>
    <property type="match status" value="1"/>
</dbReference>
<proteinExistence type="inferred from homology"/>
<evidence type="ECO:0000256" key="10">
    <source>
        <dbReference type="RuleBase" id="RU367119"/>
    </source>
</evidence>
<organism evidence="13 14">
    <name type="scientific">Virgibacillus sediminis</name>
    <dbReference type="NCBI Taxonomy" id="202260"/>
    <lineage>
        <taxon>Bacteria</taxon>
        <taxon>Bacillati</taxon>
        <taxon>Bacillota</taxon>
        <taxon>Bacilli</taxon>
        <taxon>Bacillales</taxon>
        <taxon>Bacillaceae</taxon>
        <taxon>Virgibacillus</taxon>
    </lineage>
</organism>
<dbReference type="PANTHER" id="PTHR30570">
    <property type="entry name" value="PERIPLASMIC PHOSPHATE BINDING COMPONENT OF PHOSPHATE ABC TRANSPORTER"/>
    <property type="match status" value="1"/>
</dbReference>
<dbReference type="Proteomes" id="UP001595387">
    <property type="component" value="Unassembled WGS sequence"/>
</dbReference>
<keyword evidence="5 10" id="KW-0813">Transport</keyword>
<feature type="chain" id="PRO_5044979508" description="Phosphate-binding protein" evidence="10">
    <location>
        <begin position="21"/>
        <end position="336"/>
    </location>
</feature>
<name>A0ABV7A8C3_9BACI</name>
<dbReference type="InterPro" id="IPR011862">
    <property type="entry name" value="Phos-bd"/>
</dbReference>
<dbReference type="RefSeq" id="WP_390306731.1">
    <property type="nucleotide sequence ID" value="NZ_JBHRRZ010000017.1"/>
</dbReference>
<keyword evidence="6 10" id="KW-0592">Phosphate transport</keyword>
<evidence type="ECO:0000313" key="14">
    <source>
        <dbReference type="Proteomes" id="UP001595387"/>
    </source>
</evidence>
<feature type="compositionally biased region" description="Low complexity" evidence="11">
    <location>
        <begin position="31"/>
        <end position="44"/>
    </location>
</feature>
<feature type="signal peptide" evidence="10">
    <location>
        <begin position="1"/>
        <end position="20"/>
    </location>
</feature>
<gene>
    <name evidence="13" type="ORF">ACFODW_11970</name>
</gene>
<feature type="compositionally biased region" description="Acidic residues" evidence="11">
    <location>
        <begin position="45"/>
        <end position="54"/>
    </location>
</feature>
<comment type="similarity">
    <text evidence="3 10">Belongs to the PstS family.</text>
</comment>
<dbReference type="InterPro" id="IPR050811">
    <property type="entry name" value="Phosphate_ABC_transporter"/>
</dbReference>
<evidence type="ECO:0000256" key="8">
    <source>
        <dbReference type="ARBA" id="ARBA00023139"/>
    </source>
</evidence>
<keyword evidence="9 10" id="KW-0449">Lipoprotein</keyword>
<dbReference type="EMBL" id="JBHRRZ010000017">
    <property type="protein sequence ID" value="MFC2949054.1"/>
    <property type="molecule type" value="Genomic_DNA"/>
</dbReference>
<comment type="function">
    <text evidence="1">Part of the ABC transporter complex PstSACB involved in phosphate import.</text>
</comment>
<evidence type="ECO:0000256" key="3">
    <source>
        <dbReference type="ARBA" id="ARBA00008725"/>
    </source>
</evidence>
<keyword evidence="14" id="KW-1185">Reference proteome</keyword>
<comment type="subunit">
    <text evidence="4 10">The complex is composed of two ATP-binding proteins (PstB), two transmembrane proteins (PstC and PstA) and a solute-binding protein (PstS).</text>
</comment>
<evidence type="ECO:0000256" key="1">
    <source>
        <dbReference type="ARBA" id="ARBA00002841"/>
    </source>
</evidence>
<evidence type="ECO:0000256" key="11">
    <source>
        <dbReference type="SAM" id="MobiDB-lite"/>
    </source>
</evidence>
<protein>
    <recommendedName>
        <fullName evidence="10">Phosphate-binding protein</fullName>
    </recommendedName>
</protein>
<evidence type="ECO:0000256" key="6">
    <source>
        <dbReference type="ARBA" id="ARBA00022592"/>
    </source>
</evidence>
<keyword evidence="10" id="KW-1003">Cell membrane</keyword>
<dbReference type="SUPFAM" id="SSF53850">
    <property type="entry name" value="Periplasmic binding protein-like II"/>
    <property type="match status" value="1"/>
</dbReference>
<keyword evidence="10" id="KW-0472">Membrane</keyword>
<evidence type="ECO:0000256" key="4">
    <source>
        <dbReference type="ARBA" id="ARBA00011529"/>
    </source>
</evidence>
<comment type="caution">
    <text evidence="13">The sequence shown here is derived from an EMBL/GenBank/DDBJ whole genome shotgun (WGS) entry which is preliminary data.</text>
</comment>
<dbReference type="PROSITE" id="PS51257">
    <property type="entry name" value="PROKAR_LIPOPROTEIN"/>
    <property type="match status" value="1"/>
</dbReference>
<keyword evidence="8 10" id="KW-0564">Palmitate</keyword>
<dbReference type="InterPro" id="IPR024370">
    <property type="entry name" value="PBP_domain"/>
</dbReference>